<proteinExistence type="predicted"/>
<dbReference type="EMBL" id="JYDL01000044">
    <property type="protein sequence ID" value="KRX20926.1"/>
    <property type="molecule type" value="Genomic_DNA"/>
</dbReference>
<dbReference type="Proteomes" id="UP000054630">
    <property type="component" value="Unassembled WGS sequence"/>
</dbReference>
<feature type="non-terminal residue" evidence="1">
    <location>
        <position position="78"/>
    </location>
</feature>
<name>A0A0V0S2E6_9BILA</name>
<accession>A0A0V0S2E6</accession>
<evidence type="ECO:0000313" key="2">
    <source>
        <dbReference type="Proteomes" id="UP000054630"/>
    </source>
</evidence>
<protein>
    <submittedName>
        <fullName evidence="1">Uncharacterized protein</fullName>
    </submittedName>
</protein>
<comment type="caution">
    <text evidence="1">The sequence shown here is derived from an EMBL/GenBank/DDBJ whole genome shotgun (WGS) entry which is preliminary data.</text>
</comment>
<gene>
    <name evidence="1" type="ORF">T07_4465</name>
</gene>
<reference evidence="1 2" key="1">
    <citation type="submission" date="2015-01" db="EMBL/GenBank/DDBJ databases">
        <title>Evolution of Trichinella species and genotypes.</title>
        <authorList>
            <person name="Korhonen P.K."/>
            <person name="Edoardo P."/>
            <person name="Giuseppe L.R."/>
            <person name="Gasser R.B."/>
        </authorList>
    </citation>
    <scope>NUCLEOTIDE SEQUENCE [LARGE SCALE GENOMIC DNA]</scope>
    <source>
        <strain evidence="1">ISS37</strain>
    </source>
</reference>
<sequence length="78" mass="9139">FVDFSVNGQQNYFLWNSFWNGNVVDLHEISFYVLICFAFHFSNPPSNGYQFLECERRLVADLLLRLLDECDASTLPLE</sequence>
<feature type="non-terminal residue" evidence="1">
    <location>
        <position position="1"/>
    </location>
</feature>
<keyword evidence="2" id="KW-1185">Reference proteome</keyword>
<dbReference type="AlphaFoldDB" id="A0A0V0S2E6"/>
<organism evidence="1 2">
    <name type="scientific">Trichinella nelsoni</name>
    <dbReference type="NCBI Taxonomy" id="6336"/>
    <lineage>
        <taxon>Eukaryota</taxon>
        <taxon>Metazoa</taxon>
        <taxon>Ecdysozoa</taxon>
        <taxon>Nematoda</taxon>
        <taxon>Enoplea</taxon>
        <taxon>Dorylaimia</taxon>
        <taxon>Trichinellida</taxon>
        <taxon>Trichinellidae</taxon>
        <taxon>Trichinella</taxon>
    </lineage>
</organism>
<evidence type="ECO:0000313" key="1">
    <source>
        <dbReference type="EMBL" id="KRX20926.1"/>
    </source>
</evidence>